<dbReference type="SUPFAM" id="SSF103190">
    <property type="entry name" value="Sensory domain-like"/>
    <property type="match status" value="1"/>
</dbReference>
<evidence type="ECO:0000256" key="4">
    <source>
        <dbReference type="ARBA" id="ARBA00022475"/>
    </source>
</evidence>
<keyword evidence="8 15" id="KW-0418">Kinase</keyword>
<dbReference type="SUPFAM" id="SSF55874">
    <property type="entry name" value="ATPase domain of HSP90 chaperone/DNA topoisomerase II/histidine kinase"/>
    <property type="match status" value="1"/>
</dbReference>
<evidence type="ECO:0000313" key="16">
    <source>
        <dbReference type="Proteomes" id="UP001501727"/>
    </source>
</evidence>
<keyword evidence="11 12" id="KW-0472">Membrane</keyword>
<feature type="domain" description="HAMP" evidence="14">
    <location>
        <begin position="205"/>
        <end position="255"/>
    </location>
</feature>
<dbReference type="RefSeq" id="WP_344760238.1">
    <property type="nucleotide sequence ID" value="NZ_BAAAZU010000024.1"/>
</dbReference>
<evidence type="ECO:0000259" key="14">
    <source>
        <dbReference type="PROSITE" id="PS50885"/>
    </source>
</evidence>
<dbReference type="NCBIfam" id="NF008312">
    <property type="entry name" value="PRK11100.1"/>
    <property type="match status" value="1"/>
</dbReference>
<dbReference type="InterPro" id="IPR005467">
    <property type="entry name" value="His_kinase_dom"/>
</dbReference>
<dbReference type="InterPro" id="IPR029151">
    <property type="entry name" value="Sensor-like_sf"/>
</dbReference>
<sequence>MKIGLRILLGYFVIVALAAWLLGNVFVQEVKPGVRQAMEDTLADTANALAELAADDFLAGHIADGRFARRMRALGERDIDAHIWGFRKQASDYRVYVTDARGIVVFDSAGRDMGRDYSRWNDVFLTLRGQYGARSTRSDPDDENSTVMHVAAPIRDADGRIAGVLTVAKPNRAIAPFIERSQQAVLRWGLVLLGTALLVGVLAAWWLSRQLGRLRRYAQAVTAGERVEVPRTAGEFDDLGRALATMRDRLEGKQYVEQYVHALTHELKSPLSAIRGSAELLESPLPDADRVRFVATIRAQGDRMAQMIDKLLALAAVEHRQRLEQPAPVAVAGLLDETLAQVETAATAAEVSLARDIGDPGAVVVGDGFLLRQALANLLDNAIDFAPHGSVVEISVQRDGDTLRLAVADRGPGVPDYAAGRVFERFYSLPRPEGGSRSSGLGLCFVAQVAELHGGCAGLVNREGGGAVASIELPAAATP</sequence>
<dbReference type="InterPro" id="IPR003661">
    <property type="entry name" value="HisK_dim/P_dom"/>
</dbReference>
<keyword evidence="6" id="KW-0808">Transferase</keyword>
<dbReference type="PANTHER" id="PTHR45436">
    <property type="entry name" value="SENSOR HISTIDINE KINASE YKOH"/>
    <property type="match status" value="1"/>
</dbReference>
<accession>A0ABP7MVK5</accession>
<dbReference type="EMBL" id="BAAAZU010000024">
    <property type="protein sequence ID" value="GAA3929594.1"/>
    <property type="molecule type" value="Genomic_DNA"/>
</dbReference>
<dbReference type="Gene3D" id="1.10.287.130">
    <property type="match status" value="1"/>
</dbReference>
<evidence type="ECO:0000259" key="13">
    <source>
        <dbReference type="PROSITE" id="PS50109"/>
    </source>
</evidence>
<dbReference type="Gene3D" id="6.10.340.10">
    <property type="match status" value="1"/>
</dbReference>
<dbReference type="PRINTS" id="PR00344">
    <property type="entry name" value="BCTRLSENSOR"/>
</dbReference>
<dbReference type="PANTHER" id="PTHR45436:SF10">
    <property type="entry name" value="HISTIDINE KINASE"/>
    <property type="match status" value="1"/>
</dbReference>
<dbReference type="CDD" id="cd06225">
    <property type="entry name" value="HAMP"/>
    <property type="match status" value="1"/>
</dbReference>
<evidence type="ECO:0000256" key="2">
    <source>
        <dbReference type="ARBA" id="ARBA00004651"/>
    </source>
</evidence>
<evidence type="ECO:0000256" key="5">
    <source>
        <dbReference type="ARBA" id="ARBA00022553"/>
    </source>
</evidence>
<dbReference type="InterPro" id="IPR003594">
    <property type="entry name" value="HATPase_dom"/>
</dbReference>
<dbReference type="SMART" id="SM00388">
    <property type="entry name" value="HisKA"/>
    <property type="match status" value="1"/>
</dbReference>
<comment type="subcellular location">
    <subcellularLocation>
        <location evidence="2">Cell membrane</location>
        <topology evidence="2">Multi-pass membrane protein</topology>
    </subcellularLocation>
</comment>
<dbReference type="Pfam" id="PF00512">
    <property type="entry name" value="HisKA"/>
    <property type="match status" value="1"/>
</dbReference>
<name>A0ABP7MVK5_9GAMM</name>
<protein>
    <recommendedName>
        <fullName evidence="3">histidine kinase</fullName>
        <ecNumber evidence="3">2.7.13.3</ecNumber>
    </recommendedName>
</protein>
<organism evidence="15 16">
    <name type="scientific">Luteimonas lutimaris</name>
    <dbReference type="NCBI Taxonomy" id="698645"/>
    <lineage>
        <taxon>Bacteria</taxon>
        <taxon>Pseudomonadati</taxon>
        <taxon>Pseudomonadota</taxon>
        <taxon>Gammaproteobacteria</taxon>
        <taxon>Lysobacterales</taxon>
        <taxon>Lysobacteraceae</taxon>
        <taxon>Luteimonas</taxon>
    </lineage>
</organism>
<evidence type="ECO:0000256" key="9">
    <source>
        <dbReference type="ARBA" id="ARBA00022989"/>
    </source>
</evidence>
<comment type="catalytic activity">
    <reaction evidence="1">
        <text>ATP + protein L-histidine = ADP + protein N-phospho-L-histidine.</text>
        <dbReference type="EC" id="2.7.13.3"/>
    </reaction>
</comment>
<evidence type="ECO:0000256" key="11">
    <source>
        <dbReference type="ARBA" id="ARBA00023136"/>
    </source>
</evidence>
<dbReference type="InterPro" id="IPR036890">
    <property type="entry name" value="HATPase_C_sf"/>
</dbReference>
<evidence type="ECO:0000256" key="8">
    <source>
        <dbReference type="ARBA" id="ARBA00022777"/>
    </source>
</evidence>
<keyword evidence="16" id="KW-1185">Reference proteome</keyword>
<dbReference type="GO" id="GO:0016301">
    <property type="term" value="F:kinase activity"/>
    <property type="evidence" value="ECO:0007669"/>
    <property type="project" value="UniProtKB-KW"/>
</dbReference>
<dbReference type="InterPro" id="IPR004358">
    <property type="entry name" value="Sig_transdc_His_kin-like_C"/>
</dbReference>
<dbReference type="Proteomes" id="UP001501727">
    <property type="component" value="Unassembled WGS sequence"/>
</dbReference>
<evidence type="ECO:0000256" key="3">
    <source>
        <dbReference type="ARBA" id="ARBA00012438"/>
    </source>
</evidence>
<keyword evidence="10" id="KW-0902">Two-component regulatory system</keyword>
<evidence type="ECO:0000256" key="7">
    <source>
        <dbReference type="ARBA" id="ARBA00022692"/>
    </source>
</evidence>
<reference evidence="16" key="1">
    <citation type="journal article" date="2019" name="Int. J. Syst. Evol. Microbiol.">
        <title>The Global Catalogue of Microorganisms (GCM) 10K type strain sequencing project: providing services to taxonomists for standard genome sequencing and annotation.</title>
        <authorList>
            <consortium name="The Broad Institute Genomics Platform"/>
            <consortium name="The Broad Institute Genome Sequencing Center for Infectious Disease"/>
            <person name="Wu L."/>
            <person name="Ma J."/>
        </authorList>
    </citation>
    <scope>NUCLEOTIDE SEQUENCE [LARGE SCALE GENOMIC DNA]</scope>
    <source>
        <strain evidence="16">JCM 16916</strain>
    </source>
</reference>
<dbReference type="PROSITE" id="PS50109">
    <property type="entry name" value="HIS_KIN"/>
    <property type="match status" value="1"/>
</dbReference>
<dbReference type="PROSITE" id="PS50885">
    <property type="entry name" value="HAMP"/>
    <property type="match status" value="1"/>
</dbReference>
<dbReference type="SUPFAM" id="SSF47384">
    <property type="entry name" value="Homodimeric domain of signal transducing histidine kinase"/>
    <property type="match status" value="1"/>
</dbReference>
<dbReference type="Pfam" id="PF02518">
    <property type="entry name" value="HATPase_c"/>
    <property type="match status" value="1"/>
</dbReference>
<dbReference type="Pfam" id="PF00672">
    <property type="entry name" value="HAMP"/>
    <property type="match status" value="1"/>
</dbReference>
<dbReference type="InterPro" id="IPR050428">
    <property type="entry name" value="TCS_sensor_his_kinase"/>
</dbReference>
<gene>
    <name evidence="15" type="primary">creC</name>
    <name evidence="15" type="ORF">GCM10022229_24120</name>
</gene>
<dbReference type="Gene3D" id="3.30.565.10">
    <property type="entry name" value="Histidine kinase-like ATPase, C-terminal domain"/>
    <property type="match status" value="1"/>
</dbReference>
<feature type="transmembrane region" description="Helical" evidence="12">
    <location>
        <begin position="185"/>
        <end position="207"/>
    </location>
</feature>
<keyword evidence="7 12" id="KW-0812">Transmembrane</keyword>
<dbReference type="Gene3D" id="3.30.450.20">
    <property type="entry name" value="PAS domain"/>
    <property type="match status" value="1"/>
</dbReference>
<evidence type="ECO:0000313" key="15">
    <source>
        <dbReference type="EMBL" id="GAA3929594.1"/>
    </source>
</evidence>
<dbReference type="EC" id="2.7.13.3" evidence="3"/>
<keyword evidence="9 12" id="KW-1133">Transmembrane helix</keyword>
<evidence type="ECO:0000256" key="6">
    <source>
        <dbReference type="ARBA" id="ARBA00022679"/>
    </source>
</evidence>
<evidence type="ECO:0000256" key="12">
    <source>
        <dbReference type="SAM" id="Phobius"/>
    </source>
</evidence>
<dbReference type="SMART" id="SM00304">
    <property type="entry name" value="HAMP"/>
    <property type="match status" value="1"/>
</dbReference>
<dbReference type="InterPro" id="IPR036097">
    <property type="entry name" value="HisK_dim/P_sf"/>
</dbReference>
<keyword evidence="4" id="KW-1003">Cell membrane</keyword>
<dbReference type="CDD" id="cd18773">
    <property type="entry name" value="PDC1_HK_sensor"/>
    <property type="match status" value="1"/>
</dbReference>
<proteinExistence type="predicted"/>
<feature type="domain" description="Histidine kinase" evidence="13">
    <location>
        <begin position="262"/>
        <end position="477"/>
    </location>
</feature>
<dbReference type="CDD" id="cd00082">
    <property type="entry name" value="HisKA"/>
    <property type="match status" value="1"/>
</dbReference>
<evidence type="ECO:0000256" key="10">
    <source>
        <dbReference type="ARBA" id="ARBA00023012"/>
    </source>
</evidence>
<evidence type="ECO:0000256" key="1">
    <source>
        <dbReference type="ARBA" id="ARBA00000085"/>
    </source>
</evidence>
<keyword evidence="5" id="KW-0597">Phosphoprotein</keyword>
<dbReference type="InterPro" id="IPR003660">
    <property type="entry name" value="HAMP_dom"/>
</dbReference>
<dbReference type="SMART" id="SM00387">
    <property type="entry name" value="HATPase_c"/>
    <property type="match status" value="1"/>
</dbReference>
<comment type="caution">
    <text evidence="15">The sequence shown here is derived from an EMBL/GenBank/DDBJ whole genome shotgun (WGS) entry which is preliminary data.</text>
</comment>